<proteinExistence type="predicted"/>
<sequence length="288" mass="34241">MSKKDMFFISAIIVLLFFSVINFNKISNLENNLNRVNYLHYDVEDVYNAVHSISYEIDTKLEEFLEEQLWIREKSYLVTQVDLDRETIDVLMEWSIRDLQEGEEVSLLYREESEQEWTELPVNTTNGLNFSVEHTFQLTKNYETQVVASSEEMTRGEGLLELMFDAYMNDRVGIHADAYRFDDNTINISIDIFNTLEHEWLQEHNKNDFKIIKANAYLYYEEDTLLWESDLLEDNEDNFLDSYHENIYFHPLVEIEEEFKEEVDKMKLHVVVVDGLGLIYETVTNVIE</sequence>
<dbReference type="Proteomes" id="UP000790580">
    <property type="component" value="Unassembled WGS sequence"/>
</dbReference>
<dbReference type="EMBL" id="JAHQCR010000054">
    <property type="protein sequence ID" value="MBU9722576.1"/>
    <property type="molecule type" value="Genomic_DNA"/>
</dbReference>
<keyword evidence="2" id="KW-1185">Reference proteome</keyword>
<evidence type="ECO:0000313" key="2">
    <source>
        <dbReference type="Proteomes" id="UP000790580"/>
    </source>
</evidence>
<accession>A0ABS6JVF6</accession>
<name>A0ABS6JVF6_9BACI</name>
<protein>
    <submittedName>
        <fullName evidence="1">Uncharacterized protein</fullName>
    </submittedName>
</protein>
<reference evidence="1 2" key="1">
    <citation type="submission" date="2021-06" db="EMBL/GenBank/DDBJ databases">
        <title>Bacillus sp. RD4P76, an endophyte from a halophyte.</title>
        <authorList>
            <person name="Sun J.-Q."/>
        </authorList>
    </citation>
    <scope>NUCLEOTIDE SEQUENCE [LARGE SCALE GENOMIC DNA]</scope>
    <source>
        <strain evidence="1 2">JCM 17098</strain>
    </source>
</reference>
<gene>
    <name evidence="1" type="ORF">KS407_14160</name>
</gene>
<organism evidence="1 2">
    <name type="scientific">Evansella alkalicola</name>
    <dbReference type="NCBI Taxonomy" id="745819"/>
    <lineage>
        <taxon>Bacteria</taxon>
        <taxon>Bacillati</taxon>
        <taxon>Bacillota</taxon>
        <taxon>Bacilli</taxon>
        <taxon>Bacillales</taxon>
        <taxon>Bacillaceae</taxon>
        <taxon>Evansella</taxon>
    </lineage>
</organism>
<dbReference type="RefSeq" id="WP_088074183.1">
    <property type="nucleotide sequence ID" value="NZ_JAHQCR010000054.1"/>
</dbReference>
<evidence type="ECO:0000313" key="1">
    <source>
        <dbReference type="EMBL" id="MBU9722576.1"/>
    </source>
</evidence>
<comment type="caution">
    <text evidence="1">The sequence shown here is derived from an EMBL/GenBank/DDBJ whole genome shotgun (WGS) entry which is preliminary data.</text>
</comment>